<dbReference type="Gene3D" id="1.10.600.10">
    <property type="entry name" value="Farnesyl Diphosphate Synthase"/>
    <property type="match status" value="1"/>
</dbReference>
<dbReference type="PANTHER" id="PTHR12001:SF85">
    <property type="entry name" value="SHORT CHAIN ISOPRENYL DIPHOSPHATE SYNTHASE"/>
    <property type="match status" value="1"/>
</dbReference>
<dbReference type="SUPFAM" id="SSF48576">
    <property type="entry name" value="Terpenoid synthases"/>
    <property type="match status" value="1"/>
</dbReference>
<dbReference type="PANTHER" id="PTHR12001">
    <property type="entry name" value="GERANYLGERANYL PYROPHOSPHATE SYNTHASE"/>
    <property type="match status" value="1"/>
</dbReference>
<name>A0A1F5GTB1_9BACT</name>
<evidence type="ECO:0000256" key="5">
    <source>
        <dbReference type="ARBA" id="ARBA00022842"/>
    </source>
</evidence>
<dbReference type="EMBL" id="MFBN01000030">
    <property type="protein sequence ID" value="OGD95027.1"/>
    <property type="molecule type" value="Genomic_DNA"/>
</dbReference>
<keyword evidence="3 6" id="KW-0808">Transferase</keyword>
<dbReference type="SFLD" id="SFLDS00005">
    <property type="entry name" value="Isoprenoid_Synthase_Type_I"/>
    <property type="match status" value="1"/>
</dbReference>
<dbReference type="GO" id="GO:0008299">
    <property type="term" value="P:isoprenoid biosynthetic process"/>
    <property type="evidence" value="ECO:0007669"/>
    <property type="project" value="InterPro"/>
</dbReference>
<gene>
    <name evidence="7" type="ORF">A3A48_00840</name>
</gene>
<evidence type="ECO:0000313" key="7">
    <source>
        <dbReference type="EMBL" id="OGD95027.1"/>
    </source>
</evidence>
<dbReference type="InterPro" id="IPR033749">
    <property type="entry name" value="Polyprenyl_synt_CS"/>
</dbReference>
<keyword evidence="4" id="KW-0479">Metal-binding</keyword>
<evidence type="ECO:0008006" key="9">
    <source>
        <dbReference type="Google" id="ProtNLM"/>
    </source>
</evidence>
<dbReference type="GO" id="GO:0046872">
    <property type="term" value="F:metal ion binding"/>
    <property type="evidence" value="ECO:0007669"/>
    <property type="project" value="UniProtKB-KW"/>
</dbReference>
<reference evidence="7 8" key="1">
    <citation type="journal article" date="2016" name="Nat. Commun.">
        <title>Thousands of microbial genomes shed light on interconnected biogeochemical processes in an aquifer system.</title>
        <authorList>
            <person name="Anantharaman K."/>
            <person name="Brown C.T."/>
            <person name="Hug L.A."/>
            <person name="Sharon I."/>
            <person name="Castelle C.J."/>
            <person name="Probst A.J."/>
            <person name="Thomas B.C."/>
            <person name="Singh A."/>
            <person name="Wilkins M.J."/>
            <person name="Karaoz U."/>
            <person name="Brodie E.L."/>
            <person name="Williams K.H."/>
            <person name="Hubbard S.S."/>
            <person name="Banfield J.F."/>
        </authorList>
    </citation>
    <scope>NUCLEOTIDE SEQUENCE [LARGE SCALE GENOMIC DNA]</scope>
</reference>
<comment type="similarity">
    <text evidence="2 6">Belongs to the FPP/GGPP synthase family.</text>
</comment>
<protein>
    <recommendedName>
        <fullName evidence="9">Polyprenyl synthetase</fullName>
    </recommendedName>
</protein>
<keyword evidence="5" id="KW-0460">Magnesium</keyword>
<comment type="caution">
    <text evidence="7">The sequence shown here is derived from an EMBL/GenBank/DDBJ whole genome shotgun (WGS) entry which is preliminary data.</text>
</comment>
<dbReference type="InterPro" id="IPR008949">
    <property type="entry name" value="Isoprenoid_synthase_dom_sf"/>
</dbReference>
<organism evidence="7 8">
    <name type="scientific">Candidatus Curtissbacteria bacterium RIFCSPLOWO2_01_FULL_37_9</name>
    <dbReference type="NCBI Taxonomy" id="1797724"/>
    <lineage>
        <taxon>Bacteria</taxon>
        <taxon>Candidatus Curtissiibacteriota</taxon>
    </lineage>
</organism>
<dbReference type="GO" id="GO:0004659">
    <property type="term" value="F:prenyltransferase activity"/>
    <property type="evidence" value="ECO:0007669"/>
    <property type="project" value="InterPro"/>
</dbReference>
<dbReference type="STRING" id="1797724.A3A48_00840"/>
<evidence type="ECO:0000313" key="8">
    <source>
        <dbReference type="Proteomes" id="UP000178336"/>
    </source>
</evidence>
<dbReference type="PROSITE" id="PS00444">
    <property type="entry name" value="POLYPRENYL_SYNTHASE_2"/>
    <property type="match status" value="1"/>
</dbReference>
<evidence type="ECO:0000256" key="3">
    <source>
        <dbReference type="ARBA" id="ARBA00022679"/>
    </source>
</evidence>
<dbReference type="Proteomes" id="UP000178336">
    <property type="component" value="Unassembled WGS sequence"/>
</dbReference>
<evidence type="ECO:0000256" key="4">
    <source>
        <dbReference type="ARBA" id="ARBA00022723"/>
    </source>
</evidence>
<dbReference type="InterPro" id="IPR000092">
    <property type="entry name" value="Polyprenyl_synt"/>
</dbReference>
<proteinExistence type="inferred from homology"/>
<comment type="cofactor">
    <cofactor evidence="1">
        <name>Mg(2+)</name>
        <dbReference type="ChEBI" id="CHEBI:18420"/>
    </cofactor>
</comment>
<sequence length="395" mass="44465">MSTEFNRPNLVENKATHPLYWITEQELNLENLRRGYIKKASESLPSLFNDFVSKESRLDPFVAKIFEDYLRMLSGGRKIRGLLAAVSFSISDGEPHFREEIIRSSLAYEMIHNAFLIHDDIEDNSPTRRDQDTLHVAYQKLADKLGSQDTQNLGKALALNAGDKGPAIAFLIILRSNLPDDRKLASITHLSEVISDTVSGQAIDLSHMSLDQLTRRKVYQIDVFKTAKYTFAGPLKLGSILAGASEREQQLYVKFGLPLGIAFQIYDDIAGVFGNPEELGKPTDSDLKEAKKTLLFWYAFNTGSRQQRTILQHSWGNQSLTEENLNQVREILLSTGSVDYSFNVAKALVYQAKKFIPKITDNAETRQVLEQIADFSITNYVSIKNLSHSTANHFG</sequence>
<dbReference type="CDD" id="cd00685">
    <property type="entry name" value="Trans_IPPS_HT"/>
    <property type="match status" value="1"/>
</dbReference>
<accession>A0A1F5GTB1</accession>
<dbReference type="AlphaFoldDB" id="A0A1F5GTB1"/>
<evidence type="ECO:0000256" key="1">
    <source>
        <dbReference type="ARBA" id="ARBA00001946"/>
    </source>
</evidence>
<evidence type="ECO:0000256" key="2">
    <source>
        <dbReference type="ARBA" id="ARBA00006706"/>
    </source>
</evidence>
<evidence type="ECO:0000256" key="6">
    <source>
        <dbReference type="RuleBase" id="RU004466"/>
    </source>
</evidence>
<dbReference type="Pfam" id="PF00348">
    <property type="entry name" value="polyprenyl_synt"/>
    <property type="match status" value="1"/>
</dbReference>